<evidence type="ECO:0000256" key="1">
    <source>
        <dbReference type="ARBA" id="ARBA00001936"/>
    </source>
</evidence>
<dbReference type="Pfam" id="PF07687">
    <property type="entry name" value="M20_dimer"/>
    <property type="match status" value="1"/>
</dbReference>
<gene>
    <name evidence="9" type="ORF">B8V81_4460</name>
</gene>
<dbReference type="PIRSF" id="PIRSF001235">
    <property type="entry name" value="Amidase_carbamoylase"/>
    <property type="match status" value="1"/>
</dbReference>
<keyword evidence="7" id="KW-0862">Zinc</keyword>
<dbReference type="NCBIfam" id="NF006771">
    <property type="entry name" value="PRK09290.1-5"/>
    <property type="match status" value="1"/>
</dbReference>
<dbReference type="InterPro" id="IPR036264">
    <property type="entry name" value="Bact_exopeptidase_dim_dom"/>
</dbReference>
<dbReference type="GO" id="GO:0003837">
    <property type="term" value="F:beta-ureidopropionase activity"/>
    <property type="evidence" value="ECO:0007669"/>
    <property type="project" value="UniProtKB-EC"/>
</dbReference>
<feature type="binding site" evidence="7">
    <location>
        <position position="96"/>
    </location>
    <ligand>
        <name>Zn(2+)</name>
        <dbReference type="ChEBI" id="CHEBI:29105"/>
        <label>1</label>
    </ligand>
</feature>
<dbReference type="PANTHER" id="PTHR32494">
    <property type="entry name" value="ALLANTOATE DEIMINASE-RELATED"/>
    <property type="match status" value="1"/>
</dbReference>
<feature type="binding site" evidence="7">
    <location>
        <position position="96"/>
    </location>
    <ligand>
        <name>Zn(2+)</name>
        <dbReference type="ChEBI" id="CHEBI:29105"/>
        <label>2</label>
    </ligand>
</feature>
<comment type="caution">
    <text evidence="9">The sequence shown here is derived from an EMBL/GenBank/DDBJ whole genome shotgun (WGS) entry which is preliminary data.</text>
</comment>
<feature type="binding site" evidence="7">
    <location>
        <position position="388"/>
    </location>
    <ligand>
        <name>Zn(2+)</name>
        <dbReference type="ChEBI" id="CHEBI:29105"/>
        <label>2</label>
    </ligand>
</feature>
<feature type="binding site" evidence="7">
    <location>
        <position position="85"/>
    </location>
    <ligand>
        <name>Zn(2+)</name>
        <dbReference type="ChEBI" id="CHEBI:29105"/>
        <label>1</label>
    </ligand>
</feature>
<evidence type="ECO:0000313" key="10">
    <source>
        <dbReference type="Proteomes" id="UP000234789"/>
    </source>
</evidence>
<keyword evidence="6" id="KW-0464">Manganese</keyword>
<dbReference type="InterPro" id="IPR011650">
    <property type="entry name" value="Peptidase_M20_dimer"/>
</dbReference>
<dbReference type="SUPFAM" id="SSF53187">
    <property type="entry name" value="Zn-dependent exopeptidases"/>
    <property type="match status" value="1"/>
</dbReference>
<name>A0A2N5N6W8_9BACL</name>
<dbReference type="GO" id="GO:0046872">
    <property type="term" value="F:metal ion binding"/>
    <property type="evidence" value="ECO:0007669"/>
    <property type="project" value="UniProtKB-KW"/>
</dbReference>
<feature type="domain" description="Peptidase M20 dimerisation" evidence="8">
    <location>
        <begin position="215"/>
        <end position="317"/>
    </location>
</feature>
<dbReference type="EC" id="3.5.1.6" evidence="9"/>
<feature type="binding site" evidence="7">
    <location>
        <position position="131"/>
    </location>
    <ligand>
        <name>Zn(2+)</name>
        <dbReference type="ChEBI" id="CHEBI:29105"/>
        <label>2</label>
    </ligand>
</feature>
<evidence type="ECO:0000256" key="7">
    <source>
        <dbReference type="PIRSR" id="PIRSR001235-1"/>
    </source>
</evidence>
<proteinExistence type="inferred from homology"/>
<feature type="binding site" evidence="7">
    <location>
        <position position="195"/>
    </location>
    <ligand>
        <name>Zn(2+)</name>
        <dbReference type="ChEBI" id="CHEBI:29105"/>
        <label>1</label>
    </ligand>
</feature>
<evidence type="ECO:0000256" key="5">
    <source>
        <dbReference type="ARBA" id="ARBA00022801"/>
    </source>
</evidence>
<comment type="cofactor">
    <cofactor evidence="7">
        <name>Zn(2+)</name>
        <dbReference type="ChEBI" id="CHEBI:29105"/>
    </cofactor>
    <text evidence="7">Binds 2 Zn(2+) ions per subunit.</text>
</comment>
<sequence length="431" mass="45668">MIRSCTTSNERVMRRLGQLAELGRISETGVSRLAMTPLDRQAADMARGWMEEAGLSVRMDAAGNLIGRLEAADGAAGPVLMLGSHLDTQPYAGTYDGIVGVLGAIEAAHALAAQGFAPALPIEVVAFSDEEGCRFDKGIFGSRAMSGRLEPGELERADLDGVTRREALAAFGGDPSRLDEARYPDGAIAAYLELHIEQGPVLEAAGAAVGLVTAISGPLWLTVELEGFAGHAGSVPMAMRRDALAGAASIISGFQRLVRAEAGTPAVGTVGTLQLFPASRNIIPERVRFTVDLRDIDMERRGRLEAELRRLIAETAADNGLAYAVKVDTDSPPRACGPELMAAVRAEASDMGLELPELMSGPFHDALALSYVCPYAMIFVRSRDGISHNPREFSSAEDIGLGVELLYRTLKRLASPSGSERSDGSWSMTSA</sequence>
<dbReference type="Pfam" id="PF01546">
    <property type="entry name" value="Peptidase_M20"/>
    <property type="match status" value="1"/>
</dbReference>
<dbReference type="NCBIfam" id="TIGR01879">
    <property type="entry name" value="hydantase"/>
    <property type="match status" value="1"/>
</dbReference>
<keyword evidence="4 7" id="KW-0479">Metal-binding</keyword>
<dbReference type="AlphaFoldDB" id="A0A2N5N6W8"/>
<keyword evidence="10" id="KW-1185">Reference proteome</keyword>
<dbReference type="SUPFAM" id="SSF55031">
    <property type="entry name" value="Bacterial exopeptidase dimerisation domain"/>
    <property type="match status" value="1"/>
</dbReference>
<dbReference type="CDD" id="cd03884">
    <property type="entry name" value="M20_bAS"/>
    <property type="match status" value="1"/>
</dbReference>
<evidence type="ECO:0000259" key="8">
    <source>
        <dbReference type="Pfam" id="PF07687"/>
    </source>
</evidence>
<dbReference type="Gene3D" id="3.40.630.10">
    <property type="entry name" value="Zn peptidases"/>
    <property type="match status" value="1"/>
</dbReference>
<protein>
    <submittedName>
        <fullName evidence="9">Beta-ureidopropionase</fullName>
        <ecNumber evidence="9">3.5.1.6</ecNumber>
    </submittedName>
</protein>
<dbReference type="GO" id="GO:0016813">
    <property type="term" value="F:hydrolase activity, acting on carbon-nitrogen (but not peptide) bonds, in linear amidines"/>
    <property type="evidence" value="ECO:0007669"/>
    <property type="project" value="InterPro"/>
</dbReference>
<dbReference type="Gene3D" id="3.30.70.360">
    <property type="match status" value="1"/>
</dbReference>
<dbReference type="EMBL" id="NFEZ01000004">
    <property type="protein sequence ID" value="PLT46029.1"/>
    <property type="molecule type" value="Genomic_DNA"/>
</dbReference>
<dbReference type="InterPro" id="IPR010158">
    <property type="entry name" value="Amidase_Cbmase"/>
</dbReference>
<evidence type="ECO:0000256" key="6">
    <source>
        <dbReference type="ARBA" id="ARBA00023211"/>
    </source>
</evidence>
<keyword evidence="5 9" id="KW-0378">Hydrolase</keyword>
<evidence type="ECO:0000313" key="9">
    <source>
        <dbReference type="EMBL" id="PLT46029.1"/>
    </source>
</evidence>
<comment type="subunit">
    <text evidence="3">Homodimer.</text>
</comment>
<comment type="cofactor">
    <cofactor evidence="1">
        <name>Mn(2+)</name>
        <dbReference type="ChEBI" id="CHEBI:29035"/>
    </cofactor>
</comment>
<dbReference type="PANTHER" id="PTHR32494:SF19">
    <property type="entry name" value="ALLANTOATE DEIMINASE-RELATED"/>
    <property type="match status" value="1"/>
</dbReference>
<evidence type="ECO:0000256" key="4">
    <source>
        <dbReference type="ARBA" id="ARBA00022723"/>
    </source>
</evidence>
<dbReference type="InterPro" id="IPR002933">
    <property type="entry name" value="Peptidase_M20"/>
</dbReference>
<dbReference type="RefSeq" id="WP_101809159.1">
    <property type="nucleotide sequence ID" value="NZ_NFEZ01000004.1"/>
</dbReference>
<evidence type="ECO:0000256" key="3">
    <source>
        <dbReference type="ARBA" id="ARBA00011738"/>
    </source>
</evidence>
<evidence type="ECO:0000256" key="2">
    <source>
        <dbReference type="ARBA" id="ARBA00006153"/>
    </source>
</evidence>
<comment type="similarity">
    <text evidence="2">Belongs to the peptidase M20 family.</text>
</comment>
<organism evidence="9 10">
    <name type="scientific">Paenibacillus pasadenensis</name>
    <dbReference type="NCBI Taxonomy" id="217090"/>
    <lineage>
        <taxon>Bacteria</taxon>
        <taxon>Bacillati</taxon>
        <taxon>Bacillota</taxon>
        <taxon>Bacilli</taxon>
        <taxon>Bacillales</taxon>
        <taxon>Paenibacillaceae</taxon>
        <taxon>Paenibacillus</taxon>
    </lineage>
</organism>
<dbReference type="Proteomes" id="UP000234789">
    <property type="component" value="Unassembled WGS sequence"/>
</dbReference>
<accession>A0A2N5N6W8</accession>
<reference evidence="9 10" key="1">
    <citation type="submission" date="2017-05" db="EMBL/GenBank/DDBJ databases">
        <title>Functional genome analysis of Paenibacillus pasadenensis strain R16: insights on endophytic life style and antifungal activity.</title>
        <authorList>
            <person name="Passera A."/>
            <person name="Marcolungo L."/>
            <person name="Casati P."/>
            <person name="Brasca M."/>
            <person name="Quaglino F."/>
            <person name="Delledonne M."/>
        </authorList>
    </citation>
    <scope>NUCLEOTIDE SEQUENCE [LARGE SCALE GENOMIC DNA]</scope>
    <source>
        <strain evidence="9 10">R16</strain>
    </source>
</reference>